<dbReference type="EMBL" id="VSSQ01034994">
    <property type="protein sequence ID" value="MPM87102.1"/>
    <property type="molecule type" value="Genomic_DNA"/>
</dbReference>
<comment type="caution">
    <text evidence="1">The sequence shown here is derived from an EMBL/GenBank/DDBJ whole genome shotgun (WGS) entry which is preliminary data.</text>
</comment>
<sequence length="243" mass="25599">MELPRPLDDVVLPDEHALGARGLRCLLVRPLAVLGVVGVMVAVTGVPRAGGVAGGELRGVGDWPGRGLDTGGVDHDVDLLGLAHLAWKEHPASVEEGGSEPDRSPPSLGAVFDVSLGHLLRVLLLRHLAVQALWLRVHQGCQPSIGVVRPVVHVLSAALRTFDSQCGQEGRVGVVEEFGHLCEQRGAALQGEHEEQAHDLGLREPGCWALSLVPTVLAAPPHEECVEVGHLHHVGGGLPQVRG</sequence>
<protein>
    <submittedName>
        <fullName evidence="1">Uncharacterized protein</fullName>
    </submittedName>
</protein>
<gene>
    <name evidence="1" type="ORF">SDC9_134195</name>
</gene>
<name>A0A645DET7_9ZZZZ</name>
<evidence type="ECO:0000313" key="1">
    <source>
        <dbReference type="EMBL" id="MPM87102.1"/>
    </source>
</evidence>
<dbReference type="AlphaFoldDB" id="A0A645DET7"/>
<organism evidence="1">
    <name type="scientific">bioreactor metagenome</name>
    <dbReference type="NCBI Taxonomy" id="1076179"/>
    <lineage>
        <taxon>unclassified sequences</taxon>
        <taxon>metagenomes</taxon>
        <taxon>ecological metagenomes</taxon>
    </lineage>
</organism>
<reference evidence="1" key="1">
    <citation type="submission" date="2019-08" db="EMBL/GenBank/DDBJ databases">
        <authorList>
            <person name="Kucharzyk K."/>
            <person name="Murdoch R.W."/>
            <person name="Higgins S."/>
            <person name="Loffler F."/>
        </authorList>
    </citation>
    <scope>NUCLEOTIDE SEQUENCE</scope>
</reference>
<proteinExistence type="predicted"/>
<accession>A0A645DET7</accession>